<dbReference type="InterPro" id="IPR044855">
    <property type="entry name" value="CoA-Trfase_III_dom3_sf"/>
</dbReference>
<proteinExistence type="predicted"/>
<dbReference type="Proteomes" id="UP001551210">
    <property type="component" value="Unassembled WGS sequence"/>
</dbReference>
<organism evidence="2 3">
    <name type="scientific">Streptomyces exfoliatus</name>
    <name type="common">Streptomyces hydrogenans</name>
    <dbReference type="NCBI Taxonomy" id="1905"/>
    <lineage>
        <taxon>Bacteria</taxon>
        <taxon>Bacillati</taxon>
        <taxon>Actinomycetota</taxon>
        <taxon>Actinomycetes</taxon>
        <taxon>Kitasatosporales</taxon>
        <taxon>Streptomycetaceae</taxon>
        <taxon>Streptomyces</taxon>
    </lineage>
</organism>
<name>A0ABV3D4T5_STREX</name>
<feature type="compositionally biased region" description="Basic and acidic residues" evidence="1">
    <location>
        <begin position="1"/>
        <end position="12"/>
    </location>
</feature>
<evidence type="ECO:0000313" key="3">
    <source>
        <dbReference type="Proteomes" id="UP001551210"/>
    </source>
</evidence>
<comment type="caution">
    <text evidence="2">The sequence shown here is derived from an EMBL/GenBank/DDBJ whole genome shotgun (WGS) entry which is preliminary data.</text>
</comment>
<dbReference type="EMBL" id="JBEZAM010000048">
    <property type="protein sequence ID" value="MEU7296748.1"/>
    <property type="molecule type" value="Genomic_DNA"/>
</dbReference>
<gene>
    <name evidence="2" type="ORF">AB0A76_26690</name>
</gene>
<evidence type="ECO:0000256" key="1">
    <source>
        <dbReference type="SAM" id="MobiDB-lite"/>
    </source>
</evidence>
<dbReference type="InterPro" id="IPR023606">
    <property type="entry name" value="CoA-Trfase_III_dom_1_sf"/>
</dbReference>
<accession>A0ABV3D4T5</accession>
<dbReference type="Gene3D" id="3.40.50.10540">
    <property type="entry name" value="Crotonobetainyl-coa:carnitine coa-transferase, domain 1"/>
    <property type="match status" value="1"/>
</dbReference>
<dbReference type="SUPFAM" id="SSF89796">
    <property type="entry name" value="CoA-transferase family III (CaiB/BaiF)"/>
    <property type="match status" value="1"/>
</dbReference>
<sequence>MFTQRLRADGALRRQAGPRTQLPRPVRILHRPRAHRRSRARGHAWWQQRLSAFNAPWAPVFTHPGELLTDPQAIARVLFTTPARPDAGPQARFPVAFEAGLDTFRSPAPELGQHNKEVLNELEAIEAAR</sequence>
<keyword evidence="3" id="KW-1185">Reference proteome</keyword>
<dbReference type="GO" id="GO:0016740">
    <property type="term" value="F:transferase activity"/>
    <property type="evidence" value="ECO:0007669"/>
    <property type="project" value="UniProtKB-KW"/>
</dbReference>
<dbReference type="Gene3D" id="3.30.1540.10">
    <property type="entry name" value="formyl-coa transferase, domain 3"/>
    <property type="match status" value="1"/>
</dbReference>
<dbReference type="Pfam" id="PF02515">
    <property type="entry name" value="CoA_transf_3"/>
    <property type="match status" value="1"/>
</dbReference>
<keyword evidence="2" id="KW-0808">Transferase</keyword>
<reference evidence="2 3" key="1">
    <citation type="submission" date="2024-06" db="EMBL/GenBank/DDBJ databases">
        <title>The Natural Products Discovery Center: Release of the First 8490 Sequenced Strains for Exploring Actinobacteria Biosynthetic Diversity.</title>
        <authorList>
            <person name="Kalkreuter E."/>
            <person name="Kautsar S.A."/>
            <person name="Yang D."/>
            <person name="Bader C.D."/>
            <person name="Teijaro C.N."/>
            <person name="Fluegel L."/>
            <person name="Davis C.M."/>
            <person name="Simpson J.R."/>
            <person name="Lauterbach L."/>
            <person name="Steele A.D."/>
            <person name="Gui C."/>
            <person name="Meng S."/>
            <person name="Li G."/>
            <person name="Viehrig K."/>
            <person name="Ye F."/>
            <person name="Su P."/>
            <person name="Kiefer A.F."/>
            <person name="Nichols A."/>
            <person name="Cepeda A.J."/>
            <person name="Yan W."/>
            <person name="Fan B."/>
            <person name="Jiang Y."/>
            <person name="Adhikari A."/>
            <person name="Zheng C.-J."/>
            <person name="Schuster L."/>
            <person name="Cowan T.M."/>
            <person name="Smanski M.J."/>
            <person name="Chevrette M.G."/>
            <person name="De Carvalho L.P.S."/>
            <person name="Shen B."/>
        </authorList>
    </citation>
    <scope>NUCLEOTIDE SEQUENCE [LARGE SCALE GENOMIC DNA]</scope>
    <source>
        <strain evidence="2 3">NPDC045705</strain>
    </source>
</reference>
<dbReference type="InterPro" id="IPR003673">
    <property type="entry name" value="CoA-Trfase_fam_III"/>
</dbReference>
<evidence type="ECO:0000313" key="2">
    <source>
        <dbReference type="EMBL" id="MEU7296748.1"/>
    </source>
</evidence>
<protein>
    <submittedName>
        <fullName evidence="2">CoA transferase</fullName>
    </submittedName>
</protein>
<feature type="region of interest" description="Disordered" evidence="1">
    <location>
        <begin position="1"/>
        <end position="21"/>
    </location>
</feature>